<dbReference type="EMBL" id="JABSTR010000010">
    <property type="protein sequence ID" value="KAH9379611.1"/>
    <property type="molecule type" value="Genomic_DNA"/>
</dbReference>
<keyword evidence="3" id="KW-1185">Reference proteome</keyword>
<dbReference type="AlphaFoldDB" id="A0A9J6GWP8"/>
<gene>
    <name evidence="2" type="ORF">HPB48_004459</name>
</gene>
<protein>
    <submittedName>
        <fullName evidence="2">Uncharacterized protein</fullName>
    </submittedName>
</protein>
<proteinExistence type="predicted"/>
<reference evidence="2 3" key="1">
    <citation type="journal article" date="2020" name="Cell">
        <title>Large-Scale Comparative Analyses of Tick Genomes Elucidate Their Genetic Diversity and Vector Capacities.</title>
        <authorList>
            <consortium name="Tick Genome and Microbiome Consortium (TIGMIC)"/>
            <person name="Jia N."/>
            <person name="Wang J."/>
            <person name="Shi W."/>
            <person name="Du L."/>
            <person name="Sun Y."/>
            <person name="Zhan W."/>
            <person name="Jiang J.F."/>
            <person name="Wang Q."/>
            <person name="Zhang B."/>
            <person name="Ji P."/>
            <person name="Bell-Sakyi L."/>
            <person name="Cui X.M."/>
            <person name="Yuan T.T."/>
            <person name="Jiang B.G."/>
            <person name="Yang W.F."/>
            <person name="Lam T.T."/>
            <person name="Chang Q.C."/>
            <person name="Ding S.J."/>
            <person name="Wang X.J."/>
            <person name="Zhu J.G."/>
            <person name="Ruan X.D."/>
            <person name="Zhao L."/>
            <person name="Wei J.T."/>
            <person name="Ye R.Z."/>
            <person name="Que T.C."/>
            <person name="Du C.H."/>
            <person name="Zhou Y.H."/>
            <person name="Cheng J.X."/>
            <person name="Dai P.F."/>
            <person name="Guo W.B."/>
            <person name="Han X.H."/>
            <person name="Huang E.J."/>
            <person name="Li L.F."/>
            <person name="Wei W."/>
            <person name="Gao Y.C."/>
            <person name="Liu J.Z."/>
            <person name="Shao H.Z."/>
            <person name="Wang X."/>
            <person name="Wang C.C."/>
            <person name="Yang T.C."/>
            <person name="Huo Q.B."/>
            <person name="Li W."/>
            <person name="Chen H.Y."/>
            <person name="Chen S.E."/>
            <person name="Zhou L.G."/>
            <person name="Ni X.B."/>
            <person name="Tian J.H."/>
            <person name="Sheng Y."/>
            <person name="Liu T."/>
            <person name="Pan Y.S."/>
            <person name="Xia L.Y."/>
            <person name="Li J."/>
            <person name="Zhao F."/>
            <person name="Cao W.C."/>
        </authorList>
    </citation>
    <scope>NUCLEOTIDE SEQUENCE [LARGE SCALE GENOMIC DNA]</scope>
    <source>
        <strain evidence="2">HaeL-2018</strain>
    </source>
</reference>
<name>A0A9J6GWP8_HAELO</name>
<evidence type="ECO:0000313" key="3">
    <source>
        <dbReference type="Proteomes" id="UP000821853"/>
    </source>
</evidence>
<evidence type="ECO:0000256" key="1">
    <source>
        <dbReference type="SAM" id="MobiDB-lite"/>
    </source>
</evidence>
<organism evidence="2 3">
    <name type="scientific">Haemaphysalis longicornis</name>
    <name type="common">Bush tick</name>
    <dbReference type="NCBI Taxonomy" id="44386"/>
    <lineage>
        <taxon>Eukaryota</taxon>
        <taxon>Metazoa</taxon>
        <taxon>Ecdysozoa</taxon>
        <taxon>Arthropoda</taxon>
        <taxon>Chelicerata</taxon>
        <taxon>Arachnida</taxon>
        <taxon>Acari</taxon>
        <taxon>Parasitiformes</taxon>
        <taxon>Ixodida</taxon>
        <taxon>Ixodoidea</taxon>
        <taxon>Ixodidae</taxon>
        <taxon>Haemaphysalinae</taxon>
        <taxon>Haemaphysalis</taxon>
    </lineage>
</organism>
<dbReference type="Proteomes" id="UP000821853">
    <property type="component" value="Chromosome 8"/>
</dbReference>
<sequence>MATGNSNTSEAIVNFLKDRAESNQGISLQEFTISCLVNQLGTLETRERALFHATDVVDKSLGKAIKNLPGLFTVEDKVRFSAKPSKKPSDKVKWQATTASFCRRSDGTSDLEDERGKEVFWSDGESDIHDFLPEKLHECKNLEAGFNESPAGGGDWDASSVQTTTHSCNSSVKGKRNARLLWPEWESKQKLSGERGFFSPLTESLGAIKFGPDRGLTASAAAEVTYRDEERIDNLLWEVADDQEVCFDAVRAEDNRWIATLVWIGQRRAKPLVGDGENVFDRIPKEGRGAQKPFTNAAPSPRGDVRGEEFLQNVRPVPKPNFQPAVTSTPKYMRYPAAPKTSEVAPSLSFLSAGGDDEVLLRFAKMVAAEVIEEKKRMRLVRHDVGVQTDDEAPFPSPHLWPDGFASSFVSFSTQTPSTGEFKQEVLITN</sequence>
<dbReference type="VEuPathDB" id="VectorBase:HLOH_044695"/>
<accession>A0A9J6GWP8</accession>
<comment type="caution">
    <text evidence="2">The sequence shown here is derived from an EMBL/GenBank/DDBJ whole genome shotgun (WGS) entry which is preliminary data.</text>
</comment>
<feature type="region of interest" description="Disordered" evidence="1">
    <location>
        <begin position="283"/>
        <end position="305"/>
    </location>
</feature>
<evidence type="ECO:0000313" key="2">
    <source>
        <dbReference type="EMBL" id="KAH9379611.1"/>
    </source>
</evidence>